<gene>
    <name evidence="1" type="ORF">HPB47_010365</name>
</gene>
<accession>A0AC60NZB4</accession>
<sequence length="545" mass="61519">MRAKATIVFAACLFGSVVLCSDEVDNDASATTHVPNMMDTIRAFMDKAMQSPDLAGISRKILEADISTSCTIGLLKFMRGIRALEPWAVRLIDATGKYPTGLFQGTWADIGAYDECLETIVKDEYGNEKIRGQYCNVYVRMINDTSFIDAMLPAFLMSHERTPVILDIQKDERVPGIRLGICSISDCDKKDMQALANSLITGPTKITVKNCVTGEPVPWTPAQLVIASLLGVLILVSVISTIIDVRVTQSEKLQSKPARRSKLMRCITAFSIPANTRILLAVSHDKTAESYSYRFLHGLRFFSIFWIVLGHTSIAFDPIVSRFVNVLEMAGSWSFCVFSSAFLSVDTFFFLSGFLLAYNVVQQDANKFLVFFIAVIRRQIRVTVPVVFCIGCFYLAPLLTSGPNAQVLFDKFYDEVRMHWWQLLLQVRNFVKASDLECFSHLWYLSTDFQLFLIGLCILLIFRNKWFWMNTTFLSLSLICSCISAWQMSSENYLPVIPPVVDKISILADTFNYVYMTPWNHGACFFIGCATSQFIKKYKDVKISK</sequence>
<evidence type="ECO:0000313" key="2">
    <source>
        <dbReference type="Proteomes" id="UP000805193"/>
    </source>
</evidence>
<comment type="caution">
    <text evidence="1">The sequence shown here is derived from an EMBL/GenBank/DDBJ whole genome shotgun (WGS) entry which is preliminary data.</text>
</comment>
<reference evidence="1 2" key="1">
    <citation type="journal article" date="2020" name="Cell">
        <title>Large-Scale Comparative Analyses of Tick Genomes Elucidate Their Genetic Diversity and Vector Capacities.</title>
        <authorList>
            <consortium name="Tick Genome and Microbiome Consortium (TIGMIC)"/>
            <person name="Jia N."/>
            <person name="Wang J."/>
            <person name="Shi W."/>
            <person name="Du L."/>
            <person name="Sun Y."/>
            <person name="Zhan W."/>
            <person name="Jiang J.F."/>
            <person name="Wang Q."/>
            <person name="Zhang B."/>
            <person name="Ji P."/>
            <person name="Bell-Sakyi L."/>
            <person name="Cui X.M."/>
            <person name="Yuan T.T."/>
            <person name="Jiang B.G."/>
            <person name="Yang W.F."/>
            <person name="Lam T.T."/>
            <person name="Chang Q.C."/>
            <person name="Ding S.J."/>
            <person name="Wang X.J."/>
            <person name="Zhu J.G."/>
            <person name="Ruan X.D."/>
            <person name="Zhao L."/>
            <person name="Wei J.T."/>
            <person name="Ye R.Z."/>
            <person name="Que T.C."/>
            <person name="Du C.H."/>
            <person name="Zhou Y.H."/>
            <person name="Cheng J.X."/>
            <person name="Dai P.F."/>
            <person name="Guo W.B."/>
            <person name="Han X.H."/>
            <person name="Huang E.J."/>
            <person name="Li L.F."/>
            <person name="Wei W."/>
            <person name="Gao Y.C."/>
            <person name="Liu J.Z."/>
            <person name="Shao H.Z."/>
            <person name="Wang X."/>
            <person name="Wang C.C."/>
            <person name="Yang T.C."/>
            <person name="Huo Q.B."/>
            <person name="Li W."/>
            <person name="Chen H.Y."/>
            <person name="Chen S.E."/>
            <person name="Zhou L.G."/>
            <person name="Ni X.B."/>
            <person name="Tian J.H."/>
            <person name="Sheng Y."/>
            <person name="Liu T."/>
            <person name="Pan Y.S."/>
            <person name="Xia L.Y."/>
            <person name="Li J."/>
            <person name="Zhao F."/>
            <person name="Cao W.C."/>
        </authorList>
    </citation>
    <scope>NUCLEOTIDE SEQUENCE [LARGE SCALE GENOMIC DNA]</scope>
    <source>
        <strain evidence="1">Iper-2018</strain>
    </source>
</reference>
<protein>
    <submittedName>
        <fullName evidence="1">Uncharacterized protein</fullName>
    </submittedName>
</protein>
<keyword evidence="2" id="KW-1185">Reference proteome</keyword>
<dbReference type="Proteomes" id="UP000805193">
    <property type="component" value="Unassembled WGS sequence"/>
</dbReference>
<feature type="non-terminal residue" evidence="1">
    <location>
        <position position="545"/>
    </location>
</feature>
<evidence type="ECO:0000313" key="1">
    <source>
        <dbReference type="EMBL" id="KAG0412498.1"/>
    </source>
</evidence>
<name>A0AC60NZB4_IXOPE</name>
<proteinExistence type="predicted"/>
<organism evidence="1 2">
    <name type="scientific">Ixodes persulcatus</name>
    <name type="common">Taiga tick</name>
    <dbReference type="NCBI Taxonomy" id="34615"/>
    <lineage>
        <taxon>Eukaryota</taxon>
        <taxon>Metazoa</taxon>
        <taxon>Ecdysozoa</taxon>
        <taxon>Arthropoda</taxon>
        <taxon>Chelicerata</taxon>
        <taxon>Arachnida</taxon>
        <taxon>Acari</taxon>
        <taxon>Parasitiformes</taxon>
        <taxon>Ixodida</taxon>
        <taxon>Ixodoidea</taxon>
        <taxon>Ixodidae</taxon>
        <taxon>Ixodinae</taxon>
        <taxon>Ixodes</taxon>
    </lineage>
</organism>
<dbReference type="EMBL" id="JABSTQ010011342">
    <property type="protein sequence ID" value="KAG0412498.1"/>
    <property type="molecule type" value="Genomic_DNA"/>
</dbReference>